<dbReference type="SUPFAM" id="SSF53474">
    <property type="entry name" value="alpha/beta-Hydrolases"/>
    <property type="match status" value="1"/>
</dbReference>
<comment type="caution">
    <text evidence="1">The sequence shown here is derived from an EMBL/GenBank/DDBJ whole genome shotgun (WGS) entry which is preliminary data.</text>
</comment>
<name>A0A922TL47_9LACO</name>
<dbReference type="GeneID" id="87978817"/>
<evidence type="ECO:0008006" key="3">
    <source>
        <dbReference type="Google" id="ProtNLM"/>
    </source>
</evidence>
<evidence type="ECO:0000313" key="2">
    <source>
        <dbReference type="Proteomes" id="UP000051085"/>
    </source>
</evidence>
<dbReference type="EMBL" id="AZGO01000065">
    <property type="protein sequence ID" value="KRM35446.1"/>
    <property type="molecule type" value="Genomic_DNA"/>
</dbReference>
<dbReference type="RefSeq" id="WP_235806019.1">
    <property type="nucleotide sequence ID" value="NZ_AZGO01000065.1"/>
</dbReference>
<organism evidence="1 2">
    <name type="scientific">Limosilactobacillus pontis DSM 8475</name>
    <dbReference type="NCBI Taxonomy" id="1423794"/>
    <lineage>
        <taxon>Bacteria</taxon>
        <taxon>Bacillati</taxon>
        <taxon>Bacillota</taxon>
        <taxon>Bacilli</taxon>
        <taxon>Lactobacillales</taxon>
        <taxon>Lactobacillaceae</taxon>
        <taxon>Limosilactobacillus</taxon>
    </lineage>
</organism>
<evidence type="ECO:0000313" key="1">
    <source>
        <dbReference type="EMBL" id="KRM35446.1"/>
    </source>
</evidence>
<dbReference type="Gene3D" id="3.40.50.1820">
    <property type="entry name" value="alpha/beta hydrolase"/>
    <property type="match status" value="1"/>
</dbReference>
<dbReference type="AlphaFoldDB" id="A0A922TL47"/>
<dbReference type="Pfam" id="PF06028">
    <property type="entry name" value="DUF915"/>
    <property type="match status" value="1"/>
</dbReference>
<dbReference type="Proteomes" id="UP000051085">
    <property type="component" value="Unassembled WGS sequence"/>
</dbReference>
<dbReference type="InterPro" id="IPR010315">
    <property type="entry name" value="DUF915_hydro-like"/>
</dbReference>
<gene>
    <name evidence="1" type="ORF">FD34_GL000960</name>
</gene>
<proteinExistence type="predicted"/>
<sequence length="293" mass="33875">MQRLKKVGKVVGYSLGGLCLILLLTQAFLLRGSRGRTIDPAVGPKSIRYTSVPTILIPGWGGNTVTYSQLINRYQERNTAQKVMTVWVSPRNRIRVSGDWHGQPNALIQVLFDWNYNTSFHPQVSQLRHVLIYLNQHYGIRQTNIIAHSWGGTEFMHAYMGSKRLQQQLRLNKLIFLGVPVEESLSDHLPYHYLLVHHSKDKNFHQLRVQMKDWQLNYPITIYNLMGSKEGSRLTDGEVPHIQSEMLRALIQSHPTISYHQRIYANTTHSQLHSRPVILNQIERILWGKEDAK</sequence>
<accession>A0A922TL47</accession>
<dbReference type="InterPro" id="IPR029058">
    <property type="entry name" value="AB_hydrolase_fold"/>
</dbReference>
<protein>
    <recommendedName>
        <fullName evidence="3">Alpha beta hydrolase superfamily protein</fullName>
    </recommendedName>
</protein>
<reference evidence="1 2" key="1">
    <citation type="journal article" date="2015" name="Genome Announc.">
        <title>Expanding the biotechnology potential of lactobacilli through comparative genomics of 213 strains and associated genera.</title>
        <authorList>
            <person name="Sun Z."/>
            <person name="Harris H.M."/>
            <person name="McCann A."/>
            <person name="Guo C."/>
            <person name="Argimon S."/>
            <person name="Zhang W."/>
            <person name="Yang X."/>
            <person name="Jeffery I.B."/>
            <person name="Cooney J.C."/>
            <person name="Kagawa T.F."/>
            <person name="Liu W."/>
            <person name="Song Y."/>
            <person name="Salvetti E."/>
            <person name="Wrobel A."/>
            <person name="Rasinkangas P."/>
            <person name="Parkhill J."/>
            <person name="Rea M.C."/>
            <person name="O'Sullivan O."/>
            <person name="Ritari J."/>
            <person name="Douillard F.P."/>
            <person name="Paul Ross R."/>
            <person name="Yang R."/>
            <person name="Briner A.E."/>
            <person name="Felis G.E."/>
            <person name="de Vos W.M."/>
            <person name="Barrangou R."/>
            <person name="Klaenhammer T.R."/>
            <person name="Caufield P.W."/>
            <person name="Cui Y."/>
            <person name="Zhang H."/>
            <person name="O'Toole P.W."/>
        </authorList>
    </citation>
    <scope>NUCLEOTIDE SEQUENCE [LARGE SCALE GENOMIC DNA]</scope>
    <source>
        <strain evidence="1 2">DSM 8475</strain>
    </source>
</reference>